<dbReference type="Gene3D" id="2.40.170.20">
    <property type="entry name" value="TonB-dependent receptor, beta-barrel domain"/>
    <property type="match status" value="1"/>
</dbReference>
<dbReference type="SUPFAM" id="SSF56935">
    <property type="entry name" value="Porins"/>
    <property type="match status" value="1"/>
</dbReference>
<evidence type="ECO:0000256" key="4">
    <source>
        <dbReference type="ARBA" id="ARBA00022692"/>
    </source>
</evidence>
<organism evidence="10 11">
    <name type="scientific">Autumnicola patrickiae</name>
    <dbReference type="NCBI Taxonomy" id="3075591"/>
    <lineage>
        <taxon>Bacteria</taxon>
        <taxon>Pseudomonadati</taxon>
        <taxon>Bacteroidota</taxon>
        <taxon>Flavobacteriia</taxon>
        <taxon>Flavobacteriales</taxon>
        <taxon>Flavobacteriaceae</taxon>
        <taxon>Autumnicola</taxon>
    </lineage>
</organism>
<dbReference type="InterPro" id="IPR012910">
    <property type="entry name" value="Plug_dom"/>
</dbReference>
<dbReference type="Pfam" id="PF13715">
    <property type="entry name" value="CarbopepD_reg_2"/>
    <property type="match status" value="1"/>
</dbReference>
<dbReference type="Proteomes" id="UP001261624">
    <property type="component" value="Unassembled WGS sequence"/>
</dbReference>
<dbReference type="InterPro" id="IPR008969">
    <property type="entry name" value="CarboxyPept-like_regulatory"/>
</dbReference>
<dbReference type="Pfam" id="PF07715">
    <property type="entry name" value="Plug"/>
    <property type="match status" value="1"/>
</dbReference>
<dbReference type="EMBL" id="JAVRHM010000003">
    <property type="protein sequence ID" value="MDT0688920.1"/>
    <property type="molecule type" value="Genomic_DNA"/>
</dbReference>
<evidence type="ECO:0000256" key="2">
    <source>
        <dbReference type="ARBA" id="ARBA00022448"/>
    </source>
</evidence>
<evidence type="ECO:0000259" key="9">
    <source>
        <dbReference type="Pfam" id="PF07715"/>
    </source>
</evidence>
<evidence type="ECO:0000313" key="10">
    <source>
        <dbReference type="EMBL" id="MDT0688920.1"/>
    </source>
</evidence>
<evidence type="ECO:0000256" key="6">
    <source>
        <dbReference type="ARBA" id="ARBA00023237"/>
    </source>
</evidence>
<dbReference type="InterPro" id="IPR039426">
    <property type="entry name" value="TonB-dep_rcpt-like"/>
</dbReference>
<evidence type="ECO:0000256" key="5">
    <source>
        <dbReference type="ARBA" id="ARBA00023136"/>
    </source>
</evidence>
<dbReference type="InterPro" id="IPR036942">
    <property type="entry name" value="Beta-barrel_TonB_sf"/>
</dbReference>
<keyword evidence="6 7" id="KW-0998">Cell outer membrane</keyword>
<dbReference type="Gene3D" id="2.60.40.1120">
    <property type="entry name" value="Carboxypeptidase-like, regulatory domain"/>
    <property type="match status" value="1"/>
</dbReference>
<evidence type="ECO:0000256" key="8">
    <source>
        <dbReference type="SAM" id="SignalP"/>
    </source>
</evidence>
<keyword evidence="4 7" id="KW-0812">Transmembrane</keyword>
<dbReference type="NCBIfam" id="TIGR04056">
    <property type="entry name" value="OMP_RagA_SusC"/>
    <property type="match status" value="1"/>
</dbReference>
<dbReference type="SUPFAM" id="SSF49464">
    <property type="entry name" value="Carboxypeptidase regulatory domain-like"/>
    <property type="match status" value="1"/>
</dbReference>
<feature type="chain" id="PRO_5047376019" evidence="8">
    <location>
        <begin position="24"/>
        <end position="995"/>
    </location>
</feature>
<keyword evidence="11" id="KW-1185">Reference proteome</keyword>
<keyword evidence="10" id="KW-0675">Receptor</keyword>
<feature type="domain" description="TonB-dependent receptor plug" evidence="9">
    <location>
        <begin position="116"/>
        <end position="245"/>
    </location>
</feature>
<proteinExistence type="inferred from homology"/>
<accession>A0ABU3DYZ3</accession>
<dbReference type="InterPro" id="IPR023997">
    <property type="entry name" value="TonB-dep_OMP_SusC/RagA_CS"/>
</dbReference>
<dbReference type="NCBIfam" id="TIGR04057">
    <property type="entry name" value="SusC_RagA_signa"/>
    <property type="match status" value="1"/>
</dbReference>
<evidence type="ECO:0000313" key="11">
    <source>
        <dbReference type="Proteomes" id="UP001261624"/>
    </source>
</evidence>
<comment type="caution">
    <text evidence="10">The sequence shown here is derived from an EMBL/GenBank/DDBJ whole genome shotgun (WGS) entry which is preliminary data.</text>
</comment>
<feature type="signal peptide" evidence="8">
    <location>
        <begin position="1"/>
        <end position="23"/>
    </location>
</feature>
<gene>
    <name evidence="10" type="ORF">RM549_03940</name>
</gene>
<evidence type="ECO:0000256" key="1">
    <source>
        <dbReference type="ARBA" id="ARBA00004571"/>
    </source>
</evidence>
<name>A0ABU3DYZ3_9FLAO</name>
<comment type="subcellular location">
    <subcellularLocation>
        <location evidence="1 7">Cell outer membrane</location>
        <topology evidence="1 7">Multi-pass membrane protein</topology>
    </subcellularLocation>
</comment>
<dbReference type="Gene3D" id="2.170.130.10">
    <property type="entry name" value="TonB-dependent receptor, plug domain"/>
    <property type="match status" value="1"/>
</dbReference>
<keyword evidence="5 7" id="KW-0472">Membrane</keyword>
<comment type="similarity">
    <text evidence="7">Belongs to the TonB-dependent receptor family.</text>
</comment>
<sequence>MKQFPKKLIVFFCCLFFNLVLFAQEKTVTGTVTDNNGVPMPGVNILIDGTSEGTQTNFDGQYSLEASRGDVLVFSFMGLQTMEVRVGAEDNYDVIMEADNASLQEVVVIGYGTEQRRDLTGAVSSVSSEDFNAGVAVAPEQLMQGKVAGVNIVQNSGQPGAASTVQIRGSSSISAGSDPLYVIDGVPLQFGSSNNFVSGMQGSSPFSSQPTNPLNTLNPADIESIDILKDASATAIYGSRGANGVIVITTKSRKANETLTYDSYVGVSTIRETLPFLSASEYRNYAENNDLEYPDEGANTNWQDEIFRTAISHNHNLAFGGGNAESNYRASLGYTSQEGIILSSGLEKYTGRLNANHRALDDRLKIGFNMTYGNVAEDNTPVSSNVNNEGGNLLKDALRWAPTLPVRNEDGSFYQLGELRINPVSWTEVDDERNTEFFLGSGNFSYDITNALTFRVNLGLSNENVQRFTNLPATHPSGETDRGRASINKAKNYSTLLETTLNYSKAITDNSHLDILAGYSFQRFVYEYTFTEANQFVSSSVKWNLIQSGNTLANNSFKTANRLESIFGRLNYKLMDNRYIFTFTLRNDGSSRFGENNRYGLFPSGAFAWRISDEEFFNYEPISNLKLRTGYGITGNQEIPNDLYRQQLTISGSASYNLGGETIPSVLPSNYANPDLQWEQTSQLNIGLDFGILNERISGSIDYYKKNTTDLLLQFSTTAPSVVNTQWANVGEVQNEGFELAIDAAIIQNENFSWNTNFNWTRNRNEVISLSNDQFSRDEIRTAPLSGVVTPKDFSQIIRPGLPIGTFYGRQFTGYDDEGMETYLDVDGVEGADLVVIGNAQPDFLYGFTNNFRWGDFDASVTLRGVVGNDIMNNTAAEFSYPSSAPGLNVLRTAIEDTEISRSQAPQISSRWIEDGSYLRLDNINIGYTINTENTVLQRARVYVTGQNLFVITNYSGFDPEVRTNTNQGGTAPIGIDYLAYPRPSVYQLGVSLSF</sequence>
<reference evidence="10 11" key="1">
    <citation type="submission" date="2023-09" db="EMBL/GenBank/DDBJ databases">
        <authorList>
            <person name="Rey-Velasco X."/>
        </authorList>
    </citation>
    <scope>NUCLEOTIDE SEQUENCE [LARGE SCALE GENOMIC DNA]</scope>
    <source>
        <strain evidence="10 11">F188</strain>
    </source>
</reference>
<evidence type="ECO:0000256" key="3">
    <source>
        <dbReference type="ARBA" id="ARBA00022452"/>
    </source>
</evidence>
<dbReference type="PROSITE" id="PS52016">
    <property type="entry name" value="TONB_DEPENDENT_REC_3"/>
    <property type="match status" value="1"/>
</dbReference>
<protein>
    <submittedName>
        <fullName evidence="10">TonB-dependent receptor</fullName>
    </submittedName>
</protein>
<keyword evidence="2 7" id="KW-0813">Transport</keyword>
<dbReference type="InterPro" id="IPR023996">
    <property type="entry name" value="TonB-dep_OMP_SusC/RagA"/>
</dbReference>
<keyword evidence="3 7" id="KW-1134">Transmembrane beta strand</keyword>
<dbReference type="InterPro" id="IPR037066">
    <property type="entry name" value="Plug_dom_sf"/>
</dbReference>
<dbReference type="RefSeq" id="WP_311681718.1">
    <property type="nucleotide sequence ID" value="NZ_JAVRHM010000003.1"/>
</dbReference>
<keyword evidence="8" id="KW-0732">Signal</keyword>
<evidence type="ECO:0000256" key="7">
    <source>
        <dbReference type="PROSITE-ProRule" id="PRU01360"/>
    </source>
</evidence>